<reference evidence="2" key="1">
    <citation type="submission" date="2010-10" db="EMBL/GenBank/DDBJ databases">
        <authorList>
            <person name="Genoscope - CEA"/>
        </authorList>
    </citation>
    <scope>NUCLEOTIDE SEQUENCE</scope>
</reference>
<accession>G2XLH1</accession>
<gene>
    <name evidence="2" type="primary">Ogl12g0089G06_10</name>
</gene>
<proteinExistence type="predicted"/>
<dbReference type="EMBL" id="FQ377947">
    <property type="protein sequence ID" value="CBX24447.1"/>
    <property type="molecule type" value="Genomic_DNA"/>
</dbReference>
<evidence type="ECO:0000313" key="2">
    <source>
        <dbReference type="EMBL" id="CBX24447.1"/>
    </source>
</evidence>
<feature type="compositionally biased region" description="Low complexity" evidence="1">
    <location>
        <begin position="19"/>
        <end position="37"/>
    </location>
</feature>
<feature type="region of interest" description="Disordered" evidence="1">
    <location>
        <begin position="1"/>
        <end position="46"/>
    </location>
</feature>
<sequence length="202" mass="22351">MPSSLPCRCAVADSPPPGRRLSPAAASPRSPSPLHRSAPPPTRCSPSRIHRHPIWPLCPSRQLALAPSRRLAPSLPVAVAPHQVVADPIADRSPSGLHQIAAAPPDHYPRSSGEDQDTIHVLDRSQIGGHQVQLSWSLLLIRTSRFIDKKDESLEGLLEQSVTARFVENLGVGTRMEEDGTYLLWSMRDYAMQYKKGRRWEL</sequence>
<name>G2XLH1_ORYGL</name>
<dbReference type="AlphaFoldDB" id="G2XLH1"/>
<protein>
    <submittedName>
        <fullName evidence="2">Hypothetical_protein</fullName>
    </submittedName>
</protein>
<organism evidence="2">
    <name type="scientific">Oryza glaberrima</name>
    <name type="common">African rice</name>
    <dbReference type="NCBI Taxonomy" id="4538"/>
    <lineage>
        <taxon>Eukaryota</taxon>
        <taxon>Viridiplantae</taxon>
        <taxon>Streptophyta</taxon>
        <taxon>Embryophyta</taxon>
        <taxon>Tracheophyta</taxon>
        <taxon>Spermatophyta</taxon>
        <taxon>Magnoliopsida</taxon>
        <taxon>Liliopsida</taxon>
        <taxon>Poales</taxon>
        <taxon>Poaceae</taxon>
        <taxon>BOP clade</taxon>
        <taxon>Oryzoideae</taxon>
        <taxon>Oryzeae</taxon>
        <taxon>Oryzinae</taxon>
        <taxon>Oryza</taxon>
    </lineage>
</organism>
<evidence type="ECO:0000256" key="1">
    <source>
        <dbReference type="SAM" id="MobiDB-lite"/>
    </source>
</evidence>